<organism evidence="6 7">
    <name type="scientific">Allorhizobium borbori</name>
    <dbReference type="NCBI Taxonomy" id="485907"/>
    <lineage>
        <taxon>Bacteria</taxon>
        <taxon>Pseudomonadati</taxon>
        <taxon>Pseudomonadota</taxon>
        <taxon>Alphaproteobacteria</taxon>
        <taxon>Hyphomicrobiales</taxon>
        <taxon>Rhizobiaceae</taxon>
        <taxon>Rhizobium/Agrobacterium group</taxon>
        <taxon>Allorhizobium</taxon>
    </lineage>
</organism>
<keyword evidence="3 4" id="KW-0326">Glycosidase</keyword>
<evidence type="ECO:0000259" key="5">
    <source>
        <dbReference type="PROSITE" id="PS51764"/>
    </source>
</evidence>
<keyword evidence="7" id="KW-1185">Reference proteome</keyword>
<evidence type="ECO:0000313" key="7">
    <source>
        <dbReference type="Proteomes" id="UP000584824"/>
    </source>
</evidence>
<evidence type="ECO:0000256" key="3">
    <source>
        <dbReference type="ARBA" id="ARBA00023295"/>
    </source>
</evidence>
<dbReference type="RefSeq" id="WP_183794905.1">
    <property type="nucleotide sequence ID" value="NZ_JACIDU010000020.1"/>
</dbReference>
<accession>A0A7W6K5F9</accession>
<comment type="similarity">
    <text evidence="1 4">Belongs to the glycosyl hydrolase 26 family.</text>
</comment>
<dbReference type="EMBL" id="JACIDU010000020">
    <property type="protein sequence ID" value="MBB4105432.1"/>
    <property type="molecule type" value="Genomic_DNA"/>
</dbReference>
<name>A0A7W6K5F9_9HYPH</name>
<dbReference type="GO" id="GO:0016985">
    <property type="term" value="F:mannan endo-1,4-beta-mannosidase activity"/>
    <property type="evidence" value="ECO:0007669"/>
    <property type="project" value="InterPro"/>
</dbReference>
<gene>
    <name evidence="6" type="ORF">GGQ66_004019</name>
</gene>
<reference evidence="6 7" key="1">
    <citation type="submission" date="2020-08" db="EMBL/GenBank/DDBJ databases">
        <title>Genomic Encyclopedia of Type Strains, Phase IV (KMG-IV): sequencing the most valuable type-strain genomes for metagenomic binning, comparative biology and taxonomic classification.</title>
        <authorList>
            <person name="Goeker M."/>
        </authorList>
    </citation>
    <scope>NUCLEOTIDE SEQUENCE [LARGE SCALE GENOMIC DNA]</scope>
    <source>
        <strain evidence="6 7">DSM 26385</strain>
    </source>
</reference>
<dbReference type="InterPro" id="IPR022790">
    <property type="entry name" value="GH26_dom"/>
</dbReference>
<keyword evidence="2 4" id="KW-0378">Hydrolase</keyword>
<dbReference type="EC" id="3.2.1.4" evidence="6"/>
<dbReference type="GO" id="GO:0006080">
    <property type="term" value="P:substituted mannan metabolic process"/>
    <property type="evidence" value="ECO:0007669"/>
    <property type="project" value="InterPro"/>
</dbReference>
<proteinExistence type="inferred from homology"/>
<evidence type="ECO:0000313" key="6">
    <source>
        <dbReference type="EMBL" id="MBB4105432.1"/>
    </source>
</evidence>
<dbReference type="AlphaFoldDB" id="A0A7W6K5F9"/>
<sequence>MIRVKRRAFAAGAVASLVVGGSYIASRAQNSGSAPADPSQPIRDKRPIVHANAVKFGAYDPHGDFGAQASVSTEGLFLPWEDVDLESLKAADTYALQRNRDLLITVEPWSWDVGWRLTSGQLRERVLAGAYDANMRAIARLIGGMQSKAILRWGQEMEDTSGRFSWAGWAPRDYITAYRRMMDISRAEAPGVGRMWSPKGLANLGEYYPGDEYVDQVGLSVFGLEGYDRIAHGGPQDFVEKLKPGYDRVQDYGKPVWVAELGYEGGNAYIQPWIDTVTARHDEFPRLVEVVYFNDREVHPWPYNLGRPDWRVVRGEAV</sequence>
<feature type="active site" description="Nucleophile" evidence="4">
    <location>
        <position position="260"/>
    </location>
</feature>
<feature type="active site" description="Proton donor" evidence="4">
    <location>
        <position position="156"/>
    </location>
</feature>
<dbReference type="SUPFAM" id="SSF51445">
    <property type="entry name" value="(Trans)glycosidases"/>
    <property type="match status" value="1"/>
</dbReference>
<feature type="domain" description="GH26" evidence="5">
    <location>
        <begin position="8"/>
        <end position="318"/>
    </location>
</feature>
<dbReference type="Gene3D" id="3.20.20.80">
    <property type="entry name" value="Glycosidases"/>
    <property type="match status" value="1"/>
</dbReference>
<protein>
    <submittedName>
        <fullName evidence="6">Endoglucanase</fullName>
        <ecNumber evidence="6">3.2.1.4</ecNumber>
    </submittedName>
</protein>
<evidence type="ECO:0000256" key="1">
    <source>
        <dbReference type="ARBA" id="ARBA00007754"/>
    </source>
</evidence>
<comment type="caution">
    <text evidence="6">The sequence shown here is derived from an EMBL/GenBank/DDBJ whole genome shotgun (WGS) entry which is preliminary data.</text>
</comment>
<dbReference type="GO" id="GO:0008810">
    <property type="term" value="F:cellulase activity"/>
    <property type="evidence" value="ECO:0007669"/>
    <property type="project" value="UniProtKB-EC"/>
</dbReference>
<evidence type="ECO:0000256" key="4">
    <source>
        <dbReference type="PROSITE-ProRule" id="PRU01100"/>
    </source>
</evidence>
<dbReference type="Proteomes" id="UP000584824">
    <property type="component" value="Unassembled WGS sequence"/>
</dbReference>
<dbReference type="InterPro" id="IPR000805">
    <property type="entry name" value="Glyco_hydro_26"/>
</dbReference>
<dbReference type="PANTHER" id="PTHR40079">
    <property type="entry name" value="MANNAN ENDO-1,4-BETA-MANNOSIDASE E-RELATED"/>
    <property type="match status" value="1"/>
</dbReference>
<dbReference type="PROSITE" id="PS51764">
    <property type="entry name" value="GH26"/>
    <property type="match status" value="1"/>
</dbReference>
<dbReference type="InterPro" id="IPR017853">
    <property type="entry name" value="GH"/>
</dbReference>
<dbReference type="PANTHER" id="PTHR40079:SF4">
    <property type="entry name" value="GH26 DOMAIN-CONTAINING PROTEIN-RELATED"/>
    <property type="match status" value="1"/>
</dbReference>
<evidence type="ECO:0000256" key="2">
    <source>
        <dbReference type="ARBA" id="ARBA00022801"/>
    </source>
</evidence>